<dbReference type="OrthoDB" id="9775268at2"/>
<dbReference type="CDD" id="cd06173">
    <property type="entry name" value="MFS_MefA_like"/>
    <property type="match status" value="1"/>
</dbReference>
<dbReference type="AlphaFoldDB" id="L0F9F7"/>
<evidence type="ECO:0000256" key="6">
    <source>
        <dbReference type="ARBA" id="ARBA00023136"/>
    </source>
</evidence>
<feature type="transmembrane region" description="Helical" evidence="7">
    <location>
        <begin position="232"/>
        <end position="253"/>
    </location>
</feature>
<dbReference type="InterPro" id="IPR036259">
    <property type="entry name" value="MFS_trans_sf"/>
</dbReference>
<dbReference type="Gene3D" id="1.20.1250.20">
    <property type="entry name" value="MFS general substrate transporter like domains"/>
    <property type="match status" value="1"/>
</dbReference>
<dbReference type="EMBL" id="CP003344">
    <property type="protein sequence ID" value="AGA69558.1"/>
    <property type="molecule type" value="Genomic_DNA"/>
</dbReference>
<comment type="subcellular location">
    <subcellularLocation>
        <location evidence="1">Cell membrane</location>
        <topology evidence="1">Multi-pass membrane protein</topology>
    </subcellularLocation>
</comment>
<dbReference type="GO" id="GO:0005886">
    <property type="term" value="C:plasma membrane"/>
    <property type="evidence" value="ECO:0007669"/>
    <property type="project" value="UniProtKB-SubCell"/>
</dbReference>
<feature type="transmembrane region" description="Helical" evidence="7">
    <location>
        <begin position="298"/>
        <end position="317"/>
    </location>
</feature>
<feature type="transmembrane region" description="Helical" evidence="7">
    <location>
        <begin position="382"/>
        <end position="406"/>
    </location>
</feature>
<dbReference type="Pfam" id="PF05977">
    <property type="entry name" value="MFS_3"/>
    <property type="match status" value="1"/>
</dbReference>
<dbReference type="KEGG" id="ddl:Desdi_2117"/>
<organism evidence="9 10">
    <name type="scientific">Desulfitobacterium dichloroeliminans (strain LMG P-21439 / DCA1)</name>
    <dbReference type="NCBI Taxonomy" id="871963"/>
    <lineage>
        <taxon>Bacteria</taxon>
        <taxon>Bacillati</taxon>
        <taxon>Bacillota</taxon>
        <taxon>Clostridia</taxon>
        <taxon>Eubacteriales</taxon>
        <taxon>Desulfitobacteriaceae</taxon>
        <taxon>Desulfitobacterium</taxon>
    </lineage>
</organism>
<keyword evidence="2" id="KW-0813">Transport</keyword>
<evidence type="ECO:0000256" key="4">
    <source>
        <dbReference type="ARBA" id="ARBA00022692"/>
    </source>
</evidence>
<dbReference type="PANTHER" id="PTHR23513">
    <property type="entry name" value="INTEGRAL MEMBRANE EFFLUX PROTEIN-RELATED"/>
    <property type="match status" value="1"/>
</dbReference>
<evidence type="ECO:0000256" key="1">
    <source>
        <dbReference type="ARBA" id="ARBA00004651"/>
    </source>
</evidence>
<dbReference type="PROSITE" id="PS50850">
    <property type="entry name" value="MFS"/>
    <property type="match status" value="1"/>
</dbReference>
<dbReference type="InterPro" id="IPR020846">
    <property type="entry name" value="MFS_dom"/>
</dbReference>
<feature type="transmembrane region" description="Helical" evidence="7">
    <location>
        <begin position="356"/>
        <end position="376"/>
    </location>
</feature>
<feature type="transmembrane region" description="Helical" evidence="7">
    <location>
        <begin position="265"/>
        <end position="286"/>
    </location>
</feature>
<dbReference type="SUPFAM" id="SSF103473">
    <property type="entry name" value="MFS general substrate transporter"/>
    <property type="match status" value="1"/>
</dbReference>
<feature type="transmembrane region" description="Helical" evidence="7">
    <location>
        <begin position="151"/>
        <end position="176"/>
    </location>
</feature>
<evidence type="ECO:0000259" key="8">
    <source>
        <dbReference type="PROSITE" id="PS50850"/>
    </source>
</evidence>
<dbReference type="RefSeq" id="WP_015262538.1">
    <property type="nucleotide sequence ID" value="NC_019903.1"/>
</dbReference>
<dbReference type="GO" id="GO:0022857">
    <property type="term" value="F:transmembrane transporter activity"/>
    <property type="evidence" value="ECO:0007669"/>
    <property type="project" value="InterPro"/>
</dbReference>
<proteinExistence type="predicted"/>
<keyword evidence="10" id="KW-1185">Reference proteome</keyword>
<dbReference type="HOGENOM" id="CLU_034180_11_2_9"/>
<feature type="transmembrane region" description="Helical" evidence="7">
    <location>
        <begin position="56"/>
        <end position="79"/>
    </location>
</feature>
<dbReference type="eggNOG" id="COG2814">
    <property type="taxonomic scope" value="Bacteria"/>
</dbReference>
<evidence type="ECO:0000256" key="7">
    <source>
        <dbReference type="SAM" id="Phobius"/>
    </source>
</evidence>
<sequence length="421" mass="46257">MAGLKEHSYIYRAFPALTHSPFRWFWGGQIISLIGTWTQNIGQVWLVLQLTNSPFLLGWVSAMQFLPTMLFSLQAGAWIDRLPKRNVLIVTQSIFMILAFALAFLVGTGAIQYWMLIIMAFTLGIANTVDIPARQSFIIELVGREHLANGIALNSAIFNGARLIGPAIAGIIMGFWGPMWCFLINGFSFIGVLGILIFVKAIPHGERIKARHKSLRKDILDGLRYIGKTPRILLVMMMMGFLSAIAMNFNVLVPVLAKIDLQEEALGYGLLMSSLGFGALIGALTVAIRSAEGPQPRMLLIGAFGLGIFNVVVGLQNTYFTSALFLVFLGWSMIVFSASANSLIQITVDGHYRGRVMSAYNLVFGGMIPVGSLYAGTLSDFWGAKVTFVISGILTLIFMVGIVFVLRHLRKGEHHENSGYV</sequence>
<dbReference type="Proteomes" id="UP000010797">
    <property type="component" value="Chromosome"/>
</dbReference>
<keyword evidence="6 7" id="KW-0472">Membrane</keyword>
<keyword evidence="4 7" id="KW-0812">Transmembrane</keyword>
<keyword evidence="3" id="KW-1003">Cell membrane</keyword>
<accession>L0F9F7</accession>
<gene>
    <name evidence="9" type="ordered locus">Desdi_2117</name>
</gene>
<evidence type="ECO:0000313" key="10">
    <source>
        <dbReference type="Proteomes" id="UP000010797"/>
    </source>
</evidence>
<feature type="transmembrane region" description="Helical" evidence="7">
    <location>
        <begin position="111"/>
        <end position="130"/>
    </location>
</feature>
<evidence type="ECO:0000256" key="2">
    <source>
        <dbReference type="ARBA" id="ARBA00022448"/>
    </source>
</evidence>
<protein>
    <submittedName>
        <fullName evidence="9">Arabinose efflux permease family protein</fullName>
    </submittedName>
</protein>
<feature type="transmembrane region" description="Helical" evidence="7">
    <location>
        <begin position="86"/>
        <end position="105"/>
    </location>
</feature>
<feature type="domain" description="Major facilitator superfamily (MFS) profile" evidence="8">
    <location>
        <begin position="16"/>
        <end position="410"/>
    </location>
</feature>
<dbReference type="PANTHER" id="PTHR23513:SF11">
    <property type="entry name" value="STAPHYLOFERRIN A TRANSPORTER"/>
    <property type="match status" value="1"/>
</dbReference>
<evidence type="ECO:0000313" key="9">
    <source>
        <dbReference type="EMBL" id="AGA69558.1"/>
    </source>
</evidence>
<evidence type="ECO:0000256" key="3">
    <source>
        <dbReference type="ARBA" id="ARBA00022475"/>
    </source>
</evidence>
<dbReference type="STRING" id="871963.Desdi_2117"/>
<evidence type="ECO:0000256" key="5">
    <source>
        <dbReference type="ARBA" id="ARBA00022989"/>
    </source>
</evidence>
<reference evidence="10" key="1">
    <citation type="submission" date="2012-02" db="EMBL/GenBank/DDBJ databases">
        <title>Complete sequence of Desulfitobacterium dichloroeliminans LMG P-21439.</title>
        <authorList>
            <person name="Lucas S."/>
            <person name="Han J."/>
            <person name="Lapidus A."/>
            <person name="Cheng J.-F."/>
            <person name="Goodwin L."/>
            <person name="Pitluck S."/>
            <person name="Peters L."/>
            <person name="Ovchinnikova G."/>
            <person name="Teshima H."/>
            <person name="Detter J.C."/>
            <person name="Han C."/>
            <person name="Tapia R."/>
            <person name="Land M."/>
            <person name="Hauser L."/>
            <person name="Kyrpides N."/>
            <person name="Ivanova N."/>
            <person name="Pagani I."/>
            <person name="Kruse T."/>
            <person name="de Vos W.M."/>
            <person name="Boon N."/>
            <person name="Smidt H."/>
            <person name="Woyke T."/>
        </authorList>
    </citation>
    <scope>NUCLEOTIDE SEQUENCE [LARGE SCALE GENOMIC DNA]</scope>
    <source>
        <strain evidence="10">LMG P-21439 / DCA1</strain>
    </source>
</reference>
<keyword evidence="5 7" id="KW-1133">Transmembrane helix</keyword>
<name>L0F9F7_DESDL</name>
<dbReference type="InterPro" id="IPR010290">
    <property type="entry name" value="TM_effector"/>
</dbReference>
<feature type="transmembrane region" description="Helical" evidence="7">
    <location>
        <begin position="323"/>
        <end position="344"/>
    </location>
</feature>
<feature type="transmembrane region" description="Helical" evidence="7">
    <location>
        <begin position="182"/>
        <end position="203"/>
    </location>
</feature>